<evidence type="ECO:0000256" key="1">
    <source>
        <dbReference type="SAM" id="Coils"/>
    </source>
</evidence>
<dbReference type="Proteomes" id="UP000305233">
    <property type="component" value="Unassembled WGS sequence"/>
</dbReference>
<keyword evidence="3" id="KW-0472">Membrane</keyword>
<evidence type="ECO:0000256" key="2">
    <source>
        <dbReference type="SAM" id="MobiDB-lite"/>
    </source>
</evidence>
<dbReference type="RefSeq" id="WP_136453107.1">
    <property type="nucleotide sequence ID" value="NZ_SSWH01000002.1"/>
</dbReference>
<name>A0A4S5E8Q5_9MICC</name>
<gene>
    <name evidence="4" type="ORF">E8P82_03535</name>
</gene>
<feature type="compositionally biased region" description="Low complexity" evidence="2">
    <location>
        <begin position="118"/>
        <end position="130"/>
    </location>
</feature>
<evidence type="ECO:0000313" key="4">
    <source>
        <dbReference type="EMBL" id="THJ67910.1"/>
    </source>
</evidence>
<sequence>MSARRPNVPRAGRSSPRPEQPTRNTGEDQFAPGSNPGSSAARPAAAPTSFTGAVRPSSVHGTDPVSATDVHSHTRFATRAPAPRGAGPSATKDPRSSSAIGGRTARRSEHTTPVHGIPAARPRGSRPASAPEKRAAEREQLAGTIQRGRLGSRRVESPIRPAEEATPIPARTFSGRLLALAVVLIAVIVLLAPTVSRYVQQQAEVDTLRAEIAVQEQERAANQSELDRWDDPAFVRQQARERIFLVMPGETRYLVKGGTGIEDSTGEGSPAEPDDLPWVDSLWNSITRAATD</sequence>
<keyword evidence="5" id="KW-1185">Reference proteome</keyword>
<feature type="region of interest" description="Disordered" evidence="2">
    <location>
        <begin position="1"/>
        <end position="156"/>
    </location>
</feature>
<dbReference type="EMBL" id="SSWH01000002">
    <property type="protein sequence ID" value="THJ67910.1"/>
    <property type="molecule type" value="Genomic_DNA"/>
</dbReference>
<proteinExistence type="predicted"/>
<feature type="coiled-coil region" evidence="1">
    <location>
        <begin position="198"/>
        <end position="225"/>
    </location>
</feature>
<feature type="compositionally biased region" description="Low complexity" evidence="2">
    <location>
        <begin position="31"/>
        <end position="49"/>
    </location>
</feature>
<feature type="compositionally biased region" description="Basic and acidic residues" evidence="2">
    <location>
        <begin position="131"/>
        <end position="140"/>
    </location>
</feature>
<comment type="caution">
    <text evidence="4">The sequence shown here is derived from an EMBL/GenBank/DDBJ whole genome shotgun (WGS) entry which is preliminary data.</text>
</comment>
<organism evidence="4 5">
    <name type="scientific">Arthrobacter echini</name>
    <dbReference type="NCBI Taxonomy" id="1529066"/>
    <lineage>
        <taxon>Bacteria</taxon>
        <taxon>Bacillati</taxon>
        <taxon>Actinomycetota</taxon>
        <taxon>Actinomycetes</taxon>
        <taxon>Micrococcales</taxon>
        <taxon>Micrococcaceae</taxon>
        <taxon>Arthrobacter</taxon>
    </lineage>
</organism>
<keyword evidence="1" id="KW-0175">Coiled coil</keyword>
<dbReference type="InterPro" id="IPR007060">
    <property type="entry name" value="FtsL/DivIC"/>
</dbReference>
<feature type="transmembrane region" description="Helical" evidence="3">
    <location>
        <begin position="177"/>
        <end position="199"/>
    </location>
</feature>
<dbReference type="OrthoDB" id="5187715at2"/>
<dbReference type="Pfam" id="PF04977">
    <property type="entry name" value="DivIC"/>
    <property type="match status" value="1"/>
</dbReference>
<evidence type="ECO:0000256" key="3">
    <source>
        <dbReference type="SAM" id="Phobius"/>
    </source>
</evidence>
<keyword evidence="3" id="KW-1133">Transmembrane helix</keyword>
<feature type="compositionally biased region" description="Low complexity" evidence="2">
    <location>
        <begin position="75"/>
        <end position="91"/>
    </location>
</feature>
<feature type="region of interest" description="Disordered" evidence="2">
    <location>
        <begin position="257"/>
        <end position="278"/>
    </location>
</feature>
<dbReference type="AlphaFoldDB" id="A0A4S5E8Q5"/>
<reference evidence="4 5" key="1">
    <citation type="submission" date="2019-04" db="EMBL/GenBank/DDBJ databases">
        <authorList>
            <person name="Liu Q."/>
            <person name="Xin Y.-H."/>
        </authorList>
    </citation>
    <scope>NUCLEOTIDE SEQUENCE [LARGE SCALE GENOMIC DNA]</scope>
    <source>
        <strain evidence="4 5">AM23</strain>
    </source>
</reference>
<keyword evidence="3" id="KW-0812">Transmembrane</keyword>
<protein>
    <submittedName>
        <fullName evidence="4">Septum formation initiator family protein</fullName>
    </submittedName>
</protein>
<evidence type="ECO:0000313" key="5">
    <source>
        <dbReference type="Proteomes" id="UP000305233"/>
    </source>
</evidence>
<accession>A0A4S5E8Q5</accession>